<protein>
    <submittedName>
        <fullName evidence="1">Uncharacterized protein</fullName>
    </submittedName>
</protein>
<dbReference type="InParanoid" id="A0C253"/>
<proteinExistence type="predicted"/>
<evidence type="ECO:0000313" key="1">
    <source>
        <dbReference type="EMBL" id="CAK64870.1"/>
    </source>
</evidence>
<accession>A0C253</accession>
<dbReference type="EMBL" id="CT868034">
    <property type="protein sequence ID" value="CAK64870.1"/>
    <property type="molecule type" value="Genomic_DNA"/>
</dbReference>
<evidence type="ECO:0000313" key="2">
    <source>
        <dbReference type="Proteomes" id="UP000000600"/>
    </source>
</evidence>
<keyword evidence="2" id="KW-1185">Reference proteome</keyword>
<dbReference type="KEGG" id="ptm:GSPATT00034347001"/>
<dbReference type="GeneID" id="5018052"/>
<name>A0C253_PARTE</name>
<dbReference type="Proteomes" id="UP000000600">
    <property type="component" value="Unassembled WGS sequence"/>
</dbReference>
<sequence length="106" mass="12474">MKNNNLINDGQSMFCYQSKLIQIYLRNIALKNSFKTVHVGVNGVKKSILLIQLNAKKVQLKDFLCSKKRQILLHKVREVAFVKKRSTKRLREKIIYGLDRKKMQQL</sequence>
<gene>
    <name evidence="1" type="ORF">GSPATT00034347001</name>
</gene>
<reference evidence="1 2" key="1">
    <citation type="journal article" date="2006" name="Nature">
        <title>Global trends of whole-genome duplications revealed by the ciliate Paramecium tetraurelia.</title>
        <authorList>
            <consortium name="Genoscope"/>
            <person name="Aury J.-M."/>
            <person name="Jaillon O."/>
            <person name="Duret L."/>
            <person name="Noel B."/>
            <person name="Jubin C."/>
            <person name="Porcel B.M."/>
            <person name="Segurens B."/>
            <person name="Daubin V."/>
            <person name="Anthouard V."/>
            <person name="Aiach N."/>
            <person name="Arnaiz O."/>
            <person name="Billaut A."/>
            <person name="Beisson J."/>
            <person name="Blanc I."/>
            <person name="Bouhouche K."/>
            <person name="Camara F."/>
            <person name="Duharcourt S."/>
            <person name="Guigo R."/>
            <person name="Gogendeau D."/>
            <person name="Katinka M."/>
            <person name="Keller A.-M."/>
            <person name="Kissmehl R."/>
            <person name="Klotz C."/>
            <person name="Koll F."/>
            <person name="Le Moue A."/>
            <person name="Lepere C."/>
            <person name="Malinsky S."/>
            <person name="Nowacki M."/>
            <person name="Nowak J.K."/>
            <person name="Plattner H."/>
            <person name="Poulain J."/>
            <person name="Ruiz F."/>
            <person name="Serrano V."/>
            <person name="Zagulski M."/>
            <person name="Dessen P."/>
            <person name="Betermier M."/>
            <person name="Weissenbach J."/>
            <person name="Scarpelli C."/>
            <person name="Schachter V."/>
            <person name="Sperling L."/>
            <person name="Meyer E."/>
            <person name="Cohen J."/>
            <person name="Wincker P."/>
        </authorList>
    </citation>
    <scope>NUCLEOTIDE SEQUENCE [LARGE SCALE GENOMIC DNA]</scope>
    <source>
        <strain evidence="1 2">Stock d4-2</strain>
    </source>
</reference>
<dbReference type="HOGENOM" id="CLU_2228384_0_0_1"/>
<dbReference type="RefSeq" id="XP_001432267.1">
    <property type="nucleotide sequence ID" value="XM_001432230.1"/>
</dbReference>
<organism evidence="1 2">
    <name type="scientific">Paramecium tetraurelia</name>
    <dbReference type="NCBI Taxonomy" id="5888"/>
    <lineage>
        <taxon>Eukaryota</taxon>
        <taxon>Sar</taxon>
        <taxon>Alveolata</taxon>
        <taxon>Ciliophora</taxon>
        <taxon>Intramacronucleata</taxon>
        <taxon>Oligohymenophorea</taxon>
        <taxon>Peniculida</taxon>
        <taxon>Parameciidae</taxon>
        <taxon>Paramecium</taxon>
    </lineage>
</organism>
<dbReference type="AlphaFoldDB" id="A0C253"/>